<evidence type="ECO:0000256" key="4">
    <source>
        <dbReference type="SAM" id="MobiDB-lite"/>
    </source>
</evidence>
<dbReference type="EMBL" id="BMXK01000007">
    <property type="protein sequence ID" value="GHD08078.1"/>
    <property type="molecule type" value="Genomic_DNA"/>
</dbReference>
<evidence type="ECO:0000256" key="2">
    <source>
        <dbReference type="ARBA" id="ARBA00023267"/>
    </source>
</evidence>
<evidence type="ECO:0000256" key="1">
    <source>
        <dbReference type="ARBA" id="ARBA00022598"/>
    </source>
</evidence>
<accession>A0ABQ3GIQ8</accession>
<evidence type="ECO:0000256" key="3">
    <source>
        <dbReference type="ARBA" id="ARBA00024227"/>
    </source>
</evidence>
<proteinExistence type="predicted"/>
<dbReference type="PANTHER" id="PTHR12835">
    <property type="entry name" value="BIOTIN PROTEIN LIGASE"/>
    <property type="match status" value="1"/>
</dbReference>
<comment type="caution">
    <text evidence="6">The sequence shown here is derived from an EMBL/GenBank/DDBJ whole genome shotgun (WGS) entry which is preliminary data.</text>
</comment>
<dbReference type="InterPro" id="IPR045864">
    <property type="entry name" value="aa-tRNA-synth_II/BPL/LPL"/>
</dbReference>
<keyword evidence="2" id="KW-0092">Biotin</keyword>
<dbReference type="SUPFAM" id="SSF55681">
    <property type="entry name" value="Class II aaRS and biotin synthetases"/>
    <property type="match status" value="1"/>
</dbReference>
<dbReference type="InterPro" id="IPR004143">
    <property type="entry name" value="BPL_LPL_catalytic"/>
</dbReference>
<reference evidence="7" key="1">
    <citation type="journal article" date="2019" name="Int. J. Syst. Evol. Microbiol.">
        <title>The Global Catalogue of Microorganisms (GCM) 10K type strain sequencing project: providing services to taxonomists for standard genome sequencing and annotation.</title>
        <authorList>
            <consortium name="The Broad Institute Genomics Platform"/>
            <consortium name="The Broad Institute Genome Sequencing Center for Infectious Disease"/>
            <person name="Wu L."/>
            <person name="Ma J."/>
        </authorList>
    </citation>
    <scope>NUCLEOTIDE SEQUENCE [LARGE SCALE GENOMIC DNA]</scope>
    <source>
        <strain evidence="7">KCTC 19466</strain>
    </source>
</reference>
<name>A0ABQ3GIQ8_9MICC</name>
<keyword evidence="1 6" id="KW-0436">Ligase</keyword>
<dbReference type="PROSITE" id="PS51733">
    <property type="entry name" value="BPL_LPL_CATALYTIC"/>
    <property type="match status" value="1"/>
</dbReference>
<dbReference type="RefSeq" id="WP_189349993.1">
    <property type="nucleotide sequence ID" value="NZ_BMXK01000007.1"/>
</dbReference>
<dbReference type="InterPro" id="IPR003142">
    <property type="entry name" value="BPL_C"/>
</dbReference>
<dbReference type="PANTHER" id="PTHR12835:SF5">
    <property type="entry name" value="BIOTIN--PROTEIN LIGASE"/>
    <property type="match status" value="1"/>
</dbReference>
<keyword evidence="7" id="KW-1185">Reference proteome</keyword>
<dbReference type="Proteomes" id="UP000642819">
    <property type="component" value="Unassembled WGS sequence"/>
</dbReference>
<dbReference type="GO" id="GO:0016874">
    <property type="term" value="F:ligase activity"/>
    <property type="evidence" value="ECO:0007669"/>
    <property type="project" value="UniProtKB-KW"/>
</dbReference>
<dbReference type="Pfam" id="PF02237">
    <property type="entry name" value="BPL_C"/>
    <property type="match status" value="1"/>
</dbReference>
<dbReference type="Pfam" id="PF03099">
    <property type="entry name" value="BPL_LplA_LipB"/>
    <property type="match status" value="1"/>
</dbReference>
<dbReference type="CDD" id="cd16442">
    <property type="entry name" value="BPL"/>
    <property type="match status" value="1"/>
</dbReference>
<evidence type="ECO:0000313" key="7">
    <source>
        <dbReference type="Proteomes" id="UP000642819"/>
    </source>
</evidence>
<sequence length="294" mass="30060">MSSTHTASSGSGPARPPLGPGRLDALRAPAGPYAEITVVEETGSTNVDLAAAAGSAGDLTVLATDYQNAGKGRLGRGWSAPPRSSLAVSVLFKPDRLPAEAYGWLSMLCARSLVEALESHGVRAGIKWPNDVLIAPLEPGADGWRKLSGLLAQLVPGTDGRPPAVVVGAGININLTAGELPVATATSLALSGYDVGSTEILSTYLERVAARYRELTSSGGDARALGELRGLVAERMATIGAVVRAELPDGQQLEGTATSLEADGGLTLTGADGERHTVHAADVVHLRRADGGYA</sequence>
<organism evidence="6 7">
    <name type="scientific">Zhihengliuella salsuginis</name>
    <dbReference type="NCBI Taxonomy" id="578222"/>
    <lineage>
        <taxon>Bacteria</taxon>
        <taxon>Bacillati</taxon>
        <taxon>Actinomycetota</taxon>
        <taxon>Actinomycetes</taxon>
        <taxon>Micrococcales</taxon>
        <taxon>Micrococcaceae</taxon>
        <taxon>Zhihengliuella</taxon>
    </lineage>
</organism>
<protein>
    <recommendedName>
        <fullName evidence="3">biotin--[biotin carboxyl-carrier protein] ligase</fullName>
        <ecNumber evidence="3">6.3.4.15</ecNumber>
    </recommendedName>
</protein>
<dbReference type="NCBIfam" id="TIGR00121">
    <property type="entry name" value="birA_ligase"/>
    <property type="match status" value="1"/>
</dbReference>
<dbReference type="EC" id="6.3.4.15" evidence="3"/>
<dbReference type="Gene3D" id="2.30.30.100">
    <property type="match status" value="1"/>
</dbReference>
<feature type="domain" description="BPL/LPL catalytic" evidence="5">
    <location>
        <begin position="20"/>
        <end position="216"/>
    </location>
</feature>
<dbReference type="Gene3D" id="3.30.930.10">
    <property type="entry name" value="Bira Bifunctional Protein, Domain 2"/>
    <property type="match status" value="1"/>
</dbReference>
<evidence type="ECO:0000259" key="5">
    <source>
        <dbReference type="PROSITE" id="PS51733"/>
    </source>
</evidence>
<feature type="region of interest" description="Disordered" evidence="4">
    <location>
        <begin position="1"/>
        <end position="26"/>
    </location>
</feature>
<evidence type="ECO:0000313" key="6">
    <source>
        <dbReference type="EMBL" id="GHD08078.1"/>
    </source>
</evidence>
<dbReference type="InterPro" id="IPR004408">
    <property type="entry name" value="Biotin_CoA_COase_ligase"/>
</dbReference>
<gene>
    <name evidence="6" type="ORF">GCM10008096_19540</name>
</gene>